<sequence length="263" mass="28606">MALLGQVALVLGGSSGIGLATVEELLRAGMSVVVGDVAKEKGEDAVNKLQAQFGLQRTVFVHVDVRSKEQVEDAFVSTMQYFKKIDVFINSAGILNDMQWELEVDINFNGIIRGTLAAWNHMGKHEGGRGGTVINIASQLGLEPFAGSPIYCATKHGVIGFSRSCGEPYHVRRTGVRVITVCPALTQTPLIDETSELKQLTEDMKTESYRAMSTFPTQKPENVARGVRHVLQHAASGSVWVSEGGEDIYEVAIPKRQDLRVPP</sequence>
<name>A0AAN9WRC9_9ORTH</name>
<proteinExistence type="inferred from homology"/>
<keyword evidence="2" id="KW-0560">Oxidoreductase</keyword>
<dbReference type="InterPro" id="IPR036291">
    <property type="entry name" value="NAD(P)-bd_dom_sf"/>
</dbReference>
<comment type="caution">
    <text evidence="4">The sequence shown here is derived from an EMBL/GenBank/DDBJ whole genome shotgun (WGS) entry which is preliminary data.</text>
</comment>
<organism evidence="4 5">
    <name type="scientific">Gryllus longicercus</name>
    <dbReference type="NCBI Taxonomy" id="2509291"/>
    <lineage>
        <taxon>Eukaryota</taxon>
        <taxon>Metazoa</taxon>
        <taxon>Ecdysozoa</taxon>
        <taxon>Arthropoda</taxon>
        <taxon>Hexapoda</taxon>
        <taxon>Insecta</taxon>
        <taxon>Pterygota</taxon>
        <taxon>Neoptera</taxon>
        <taxon>Polyneoptera</taxon>
        <taxon>Orthoptera</taxon>
        <taxon>Ensifera</taxon>
        <taxon>Gryllidea</taxon>
        <taxon>Grylloidea</taxon>
        <taxon>Gryllidae</taxon>
        <taxon>Gryllinae</taxon>
        <taxon>Gryllus</taxon>
    </lineage>
</organism>
<dbReference type="Pfam" id="PF00106">
    <property type="entry name" value="adh_short"/>
    <property type="match status" value="1"/>
</dbReference>
<evidence type="ECO:0008006" key="6">
    <source>
        <dbReference type="Google" id="ProtNLM"/>
    </source>
</evidence>
<dbReference type="PANTHER" id="PTHR44229">
    <property type="entry name" value="15-HYDROXYPROSTAGLANDIN DEHYDROGENASE [NAD(+)]"/>
    <property type="match status" value="1"/>
</dbReference>
<dbReference type="InterPro" id="IPR002347">
    <property type="entry name" value="SDR_fam"/>
</dbReference>
<evidence type="ECO:0000256" key="1">
    <source>
        <dbReference type="ARBA" id="ARBA00006484"/>
    </source>
</evidence>
<dbReference type="AlphaFoldDB" id="A0AAN9WRC9"/>
<dbReference type="EMBL" id="JAZDUA010000009">
    <property type="protein sequence ID" value="KAK7873789.1"/>
    <property type="molecule type" value="Genomic_DNA"/>
</dbReference>
<gene>
    <name evidence="4" type="ORF">R5R35_005775</name>
</gene>
<protein>
    <recommendedName>
        <fullName evidence="6">Alcohol dehydrogenase</fullName>
    </recommendedName>
</protein>
<dbReference type="PRINTS" id="PR00081">
    <property type="entry name" value="GDHRDH"/>
</dbReference>
<reference evidence="4 5" key="1">
    <citation type="submission" date="2024-03" db="EMBL/GenBank/DDBJ databases">
        <title>The genome assembly and annotation of the cricket Gryllus longicercus Weissman &amp; Gray.</title>
        <authorList>
            <person name="Szrajer S."/>
            <person name="Gray D."/>
            <person name="Ylla G."/>
        </authorList>
    </citation>
    <scope>NUCLEOTIDE SEQUENCE [LARGE SCALE GENOMIC DNA]</scope>
    <source>
        <strain evidence="4">DAG 2021-001</strain>
        <tissue evidence="4">Whole body minus gut</tissue>
    </source>
</reference>
<evidence type="ECO:0000313" key="4">
    <source>
        <dbReference type="EMBL" id="KAK7873789.1"/>
    </source>
</evidence>
<dbReference type="PANTHER" id="PTHR44229:SF8">
    <property type="entry name" value="ALCOHOL DEHYDROGENASE-RELATED"/>
    <property type="match status" value="1"/>
</dbReference>
<evidence type="ECO:0000256" key="3">
    <source>
        <dbReference type="RuleBase" id="RU000363"/>
    </source>
</evidence>
<dbReference type="FunFam" id="3.40.50.720:FF:000149">
    <property type="entry name" value="15-hydroxyprostaglandin dehydrogenase [NAD(+)]"/>
    <property type="match status" value="1"/>
</dbReference>
<dbReference type="GO" id="GO:0005737">
    <property type="term" value="C:cytoplasm"/>
    <property type="evidence" value="ECO:0007669"/>
    <property type="project" value="TreeGrafter"/>
</dbReference>
<keyword evidence="5" id="KW-1185">Reference proteome</keyword>
<dbReference type="Proteomes" id="UP001378592">
    <property type="component" value="Unassembled WGS sequence"/>
</dbReference>
<dbReference type="PRINTS" id="PR00080">
    <property type="entry name" value="SDRFAMILY"/>
</dbReference>
<evidence type="ECO:0000313" key="5">
    <source>
        <dbReference type="Proteomes" id="UP001378592"/>
    </source>
</evidence>
<dbReference type="GO" id="GO:0016616">
    <property type="term" value="F:oxidoreductase activity, acting on the CH-OH group of donors, NAD or NADP as acceptor"/>
    <property type="evidence" value="ECO:0007669"/>
    <property type="project" value="TreeGrafter"/>
</dbReference>
<accession>A0AAN9WRC9</accession>
<dbReference type="SUPFAM" id="SSF51735">
    <property type="entry name" value="NAD(P)-binding Rossmann-fold domains"/>
    <property type="match status" value="1"/>
</dbReference>
<dbReference type="Gene3D" id="3.40.50.720">
    <property type="entry name" value="NAD(P)-binding Rossmann-like Domain"/>
    <property type="match status" value="1"/>
</dbReference>
<evidence type="ECO:0000256" key="2">
    <source>
        <dbReference type="ARBA" id="ARBA00023002"/>
    </source>
</evidence>
<comment type="similarity">
    <text evidence="1 3">Belongs to the short-chain dehydrogenases/reductases (SDR) family.</text>
</comment>